<dbReference type="InterPro" id="IPR011032">
    <property type="entry name" value="GroES-like_sf"/>
</dbReference>
<dbReference type="InterPro" id="IPR036291">
    <property type="entry name" value="NAD(P)-bd_dom_sf"/>
</dbReference>
<dbReference type="EMBL" id="VIGI01000014">
    <property type="protein sequence ID" value="KAB8291694.1"/>
    <property type="molecule type" value="Genomic_DNA"/>
</dbReference>
<keyword evidence="9" id="KW-1185">Reference proteome</keyword>
<dbReference type="PANTHER" id="PTHR43161">
    <property type="entry name" value="SORBITOL DEHYDROGENASE"/>
    <property type="match status" value="1"/>
</dbReference>
<gene>
    <name evidence="8" type="ORF">EYC80_006492</name>
</gene>
<evidence type="ECO:0000256" key="6">
    <source>
        <dbReference type="RuleBase" id="RU361277"/>
    </source>
</evidence>
<dbReference type="SUPFAM" id="SSF51735">
    <property type="entry name" value="NAD(P)-binding Rossmann-fold domains"/>
    <property type="match status" value="1"/>
</dbReference>
<keyword evidence="4 6" id="KW-0862">Zinc</keyword>
<dbReference type="Pfam" id="PF00107">
    <property type="entry name" value="ADH_zinc_N"/>
    <property type="match status" value="1"/>
</dbReference>
<dbReference type="SMART" id="SM00829">
    <property type="entry name" value="PKS_ER"/>
    <property type="match status" value="1"/>
</dbReference>
<evidence type="ECO:0000313" key="9">
    <source>
        <dbReference type="Proteomes" id="UP000326757"/>
    </source>
</evidence>
<dbReference type="InterPro" id="IPR013154">
    <property type="entry name" value="ADH-like_N"/>
</dbReference>
<evidence type="ECO:0000256" key="5">
    <source>
        <dbReference type="ARBA" id="ARBA00023002"/>
    </source>
</evidence>
<dbReference type="PANTHER" id="PTHR43161:SF23">
    <property type="entry name" value="(R,R)-BUTANEDIOL DEHYDROGENASE-RELATED"/>
    <property type="match status" value="1"/>
</dbReference>
<dbReference type="SUPFAM" id="SSF50129">
    <property type="entry name" value="GroES-like"/>
    <property type="match status" value="1"/>
</dbReference>
<dbReference type="Pfam" id="PF08240">
    <property type="entry name" value="ADH_N"/>
    <property type="match status" value="1"/>
</dbReference>
<comment type="similarity">
    <text evidence="2 6">Belongs to the zinc-containing alcohol dehydrogenase family.</text>
</comment>
<evidence type="ECO:0000256" key="2">
    <source>
        <dbReference type="ARBA" id="ARBA00008072"/>
    </source>
</evidence>
<dbReference type="GO" id="GO:0034079">
    <property type="term" value="P:butanediol biosynthetic process"/>
    <property type="evidence" value="ECO:0007669"/>
    <property type="project" value="TreeGrafter"/>
</dbReference>
<dbReference type="InterPro" id="IPR020843">
    <property type="entry name" value="ER"/>
</dbReference>
<evidence type="ECO:0000256" key="3">
    <source>
        <dbReference type="ARBA" id="ARBA00022723"/>
    </source>
</evidence>
<dbReference type="OrthoDB" id="3941538at2759"/>
<keyword evidence="5" id="KW-0560">Oxidoreductase</keyword>
<dbReference type="Proteomes" id="UP000326757">
    <property type="component" value="Unassembled WGS sequence"/>
</dbReference>
<dbReference type="Gene3D" id="3.90.180.10">
    <property type="entry name" value="Medium-chain alcohol dehydrogenases, catalytic domain"/>
    <property type="match status" value="1"/>
</dbReference>
<evidence type="ECO:0000259" key="7">
    <source>
        <dbReference type="SMART" id="SM00829"/>
    </source>
</evidence>
<dbReference type="GO" id="GO:0005737">
    <property type="term" value="C:cytoplasm"/>
    <property type="evidence" value="ECO:0007669"/>
    <property type="project" value="TreeGrafter"/>
</dbReference>
<dbReference type="InterPro" id="IPR002328">
    <property type="entry name" value="ADH_Zn_CS"/>
</dbReference>
<dbReference type="Gene3D" id="3.40.50.720">
    <property type="entry name" value="NAD(P)-binding Rossmann-like Domain"/>
    <property type="match status" value="1"/>
</dbReference>
<evidence type="ECO:0000313" key="8">
    <source>
        <dbReference type="EMBL" id="KAB8291694.1"/>
    </source>
</evidence>
<accession>A0A5N6JUW8</accession>
<dbReference type="PROSITE" id="PS00059">
    <property type="entry name" value="ADH_ZINC"/>
    <property type="match status" value="1"/>
</dbReference>
<reference evidence="8 9" key="1">
    <citation type="submission" date="2019-06" db="EMBL/GenBank/DDBJ databases">
        <title>Genome Sequence of the Brown Rot Fungal Pathogen Monilinia laxa.</title>
        <authorList>
            <person name="De Miccolis Angelini R.M."/>
            <person name="Landi L."/>
            <person name="Abate D."/>
            <person name="Pollastro S."/>
            <person name="Romanazzi G."/>
            <person name="Faretra F."/>
        </authorList>
    </citation>
    <scope>NUCLEOTIDE SEQUENCE [LARGE SCALE GENOMIC DNA]</scope>
    <source>
        <strain evidence="8 9">Mlax316</strain>
    </source>
</reference>
<dbReference type="GO" id="GO:0008270">
    <property type="term" value="F:zinc ion binding"/>
    <property type="evidence" value="ECO:0007669"/>
    <property type="project" value="InterPro"/>
</dbReference>
<comment type="caution">
    <text evidence="8">The sequence shown here is derived from an EMBL/GenBank/DDBJ whole genome shotgun (WGS) entry which is preliminary data.</text>
</comment>
<keyword evidence="3 6" id="KW-0479">Metal-binding</keyword>
<comment type="cofactor">
    <cofactor evidence="1 6">
        <name>Zn(2+)</name>
        <dbReference type="ChEBI" id="CHEBI:29105"/>
    </cofactor>
</comment>
<dbReference type="InterPro" id="IPR013149">
    <property type="entry name" value="ADH-like_C"/>
</dbReference>
<dbReference type="AlphaFoldDB" id="A0A5N6JUW8"/>
<evidence type="ECO:0000256" key="1">
    <source>
        <dbReference type="ARBA" id="ARBA00001947"/>
    </source>
</evidence>
<proteinExistence type="inferred from homology"/>
<protein>
    <recommendedName>
        <fullName evidence="7">Enoyl reductase (ER) domain-containing protein</fullName>
    </recommendedName>
</protein>
<organism evidence="8 9">
    <name type="scientific">Monilinia laxa</name>
    <name type="common">Brown rot fungus</name>
    <name type="synonym">Sclerotinia laxa</name>
    <dbReference type="NCBI Taxonomy" id="61186"/>
    <lineage>
        <taxon>Eukaryota</taxon>
        <taxon>Fungi</taxon>
        <taxon>Dikarya</taxon>
        <taxon>Ascomycota</taxon>
        <taxon>Pezizomycotina</taxon>
        <taxon>Leotiomycetes</taxon>
        <taxon>Helotiales</taxon>
        <taxon>Sclerotiniaceae</taxon>
        <taxon>Monilinia</taxon>
    </lineage>
</organism>
<evidence type="ECO:0000256" key="4">
    <source>
        <dbReference type="ARBA" id="ARBA00022833"/>
    </source>
</evidence>
<name>A0A5N6JUW8_MONLA</name>
<dbReference type="CDD" id="cd08233">
    <property type="entry name" value="butanediol_DH_like"/>
    <property type="match status" value="1"/>
</dbReference>
<dbReference type="GO" id="GO:0000721">
    <property type="term" value="F:(R,R)-butanediol dehydrogenase activity"/>
    <property type="evidence" value="ECO:0007669"/>
    <property type="project" value="TreeGrafter"/>
</dbReference>
<sequence length="354" mass="37657">MKAARYYGIGDIRIEDVVEPSCKEGQIKIKPAFVGICGTDLHEYLGGPTLISTSPHAVTHEQIPITMGHEFSGTIIEIGAGVTGFQIGQKAVVQPTIADDTCPACKRGLENVCYNGGFVGLSGWGGGLSGALSIPSKLVIPLPDHVSLDVGALVEPLAVGWHAVRQSPLTPTSSILILGGGPLGIAIIAALKARGCGQIIVSEPTTSRQKFAKQFGADVVLDPIGEGEDGVIRKVRDLTDDEGVDIVFDCAGVTAGLKIACKLIKTRGTVVNLAIWEKPVPFNPNDLVFREGKYIASFGYVRQDFEEIIEAIASGSIQPSPMITSKIKLENLIEDGFRALIDHKEKHVKILVEM</sequence>
<feature type="domain" description="Enoyl reductase (ER)" evidence="7">
    <location>
        <begin position="8"/>
        <end position="352"/>
    </location>
</feature>